<dbReference type="SUPFAM" id="SSF57196">
    <property type="entry name" value="EGF/Laminin"/>
    <property type="match status" value="1"/>
</dbReference>
<keyword evidence="4" id="KW-0732">Signal</keyword>
<dbReference type="InterPro" id="IPR018097">
    <property type="entry name" value="EGF_Ca-bd_CS"/>
</dbReference>
<sequence>MCYAGEVGSSICTDRHAICIDDWSTPNGFRCRCKQGQTANEEGYCQDICDFEENQKQCSVLEAECDVSTNGEKTCKCPPFFLPFINGTTCNKPASFSYLLTLPLNSASYKKKEIFDTRSKRSAEKQYIYIDYDAAERDVRTALRSIFPELLYSNVLKCKENGNSLDCKVEMQFTSITEEDLKRLSQPEVCHTNMESSPACLVPPSLLLRRDSIRTTISVKRTDPCDEDIKEDLCGSETFCTSSDDKLSFKCRCEVGFAIRGTQYLFEDGESFIQSCKDIDECAIANPCPENMECHNTLGSYTCTCRPGFRLKDTKNLEASDCVEICNPNPCVHGDCSKIGDHDFECRCAAGYNGMLCDSQDENFKRARTNTIVVGAVLGGALLVVIILSITSISRIKKKKRVLEESDRILYGTEMTERRNGSETLTTLIKENKFSSYEQNEDVEQKAFFPFSSTVIDVMTLRKTEKLDTLLDKSAKGFLRAPLCTTIDQKDSFGERVGQGRRKHVDQLGNVRRGVFFYYPVGTWTHGSPANKGHPHAVASLKCNSDLFEYQLWILDASGTSIQ</sequence>
<evidence type="ECO:0000256" key="1">
    <source>
        <dbReference type="ARBA" id="ARBA00004613"/>
    </source>
</evidence>
<proteinExistence type="predicted"/>
<dbReference type="InterPro" id="IPR049883">
    <property type="entry name" value="NOTCH1_EGF-like"/>
</dbReference>
<evidence type="ECO:0000256" key="8">
    <source>
        <dbReference type="PROSITE-ProRule" id="PRU00076"/>
    </source>
</evidence>
<dbReference type="GO" id="GO:0005509">
    <property type="term" value="F:calcium ion binding"/>
    <property type="evidence" value="ECO:0007669"/>
    <property type="project" value="InterPro"/>
</dbReference>
<dbReference type="Pfam" id="PF07645">
    <property type="entry name" value="EGF_CA"/>
    <property type="match status" value="1"/>
</dbReference>
<protein>
    <submittedName>
        <fullName evidence="11">Neurogenic locus notch-like protein 1</fullName>
    </submittedName>
</protein>
<reference evidence="11" key="1">
    <citation type="submission" date="2020-08" db="EMBL/GenBank/DDBJ databases">
        <title>Multicomponent nature underlies the extraordinary mechanical properties of spider dragline silk.</title>
        <authorList>
            <person name="Kono N."/>
            <person name="Nakamura H."/>
            <person name="Mori M."/>
            <person name="Yoshida Y."/>
            <person name="Ohtoshi R."/>
            <person name="Malay A.D."/>
            <person name="Moran D.A.P."/>
            <person name="Tomita M."/>
            <person name="Numata K."/>
            <person name="Arakawa K."/>
        </authorList>
    </citation>
    <scope>NUCLEOTIDE SEQUENCE</scope>
</reference>
<evidence type="ECO:0000256" key="9">
    <source>
        <dbReference type="SAM" id="Phobius"/>
    </source>
</evidence>
<dbReference type="PROSITE" id="PS50026">
    <property type="entry name" value="EGF_3"/>
    <property type="match status" value="2"/>
</dbReference>
<evidence type="ECO:0000256" key="5">
    <source>
        <dbReference type="ARBA" id="ARBA00022737"/>
    </source>
</evidence>
<organism evidence="11 12">
    <name type="scientific">Nephila pilipes</name>
    <name type="common">Giant wood spider</name>
    <name type="synonym">Nephila maculata</name>
    <dbReference type="NCBI Taxonomy" id="299642"/>
    <lineage>
        <taxon>Eukaryota</taxon>
        <taxon>Metazoa</taxon>
        <taxon>Ecdysozoa</taxon>
        <taxon>Arthropoda</taxon>
        <taxon>Chelicerata</taxon>
        <taxon>Arachnida</taxon>
        <taxon>Araneae</taxon>
        <taxon>Araneomorphae</taxon>
        <taxon>Entelegynae</taxon>
        <taxon>Araneoidea</taxon>
        <taxon>Nephilidae</taxon>
        <taxon>Nephila</taxon>
    </lineage>
</organism>
<keyword evidence="6 8" id="KW-1015">Disulfide bond</keyword>
<dbReference type="InterPro" id="IPR000152">
    <property type="entry name" value="EGF-type_Asp/Asn_hydroxyl_site"/>
</dbReference>
<keyword evidence="9" id="KW-0472">Membrane</keyword>
<dbReference type="PROSITE" id="PS00022">
    <property type="entry name" value="EGF_1"/>
    <property type="match status" value="1"/>
</dbReference>
<feature type="domain" description="EGF-like" evidence="10">
    <location>
        <begin position="327"/>
        <end position="358"/>
    </location>
</feature>
<dbReference type="SMART" id="SM00181">
    <property type="entry name" value="EGF"/>
    <property type="match status" value="5"/>
</dbReference>
<keyword evidence="7" id="KW-0325">Glycoprotein</keyword>
<keyword evidence="12" id="KW-1185">Reference proteome</keyword>
<dbReference type="CDD" id="cd00054">
    <property type="entry name" value="EGF_CA"/>
    <property type="match status" value="1"/>
</dbReference>
<dbReference type="SMART" id="SM00179">
    <property type="entry name" value="EGF_CA"/>
    <property type="match status" value="2"/>
</dbReference>
<dbReference type="FunFam" id="2.10.25.10:FF:000014">
    <property type="entry name" value="Latent-transforming growth factor beta-binding protein 3"/>
    <property type="match status" value="1"/>
</dbReference>
<dbReference type="OrthoDB" id="6427640at2759"/>
<dbReference type="PROSITE" id="PS00010">
    <property type="entry name" value="ASX_HYDROXYL"/>
    <property type="match status" value="1"/>
</dbReference>
<evidence type="ECO:0000256" key="3">
    <source>
        <dbReference type="ARBA" id="ARBA00022536"/>
    </source>
</evidence>
<dbReference type="Proteomes" id="UP000887013">
    <property type="component" value="Unassembled WGS sequence"/>
</dbReference>
<accession>A0A8X6QPY4</accession>
<dbReference type="EMBL" id="BMAW01081723">
    <property type="protein sequence ID" value="GFU25913.1"/>
    <property type="molecule type" value="Genomic_DNA"/>
</dbReference>
<gene>
    <name evidence="11" type="primary">X975_13864</name>
    <name evidence="11" type="ORF">NPIL_286711</name>
</gene>
<comment type="caution">
    <text evidence="8">Lacks conserved residue(s) required for the propagation of feature annotation.</text>
</comment>
<keyword evidence="2" id="KW-0964">Secreted</keyword>
<comment type="caution">
    <text evidence="11">The sequence shown here is derived from an EMBL/GenBank/DDBJ whole genome shotgun (WGS) entry which is preliminary data.</text>
</comment>
<keyword evidence="5" id="KW-0677">Repeat</keyword>
<dbReference type="AlphaFoldDB" id="A0A8X6QPY4"/>
<keyword evidence="9" id="KW-0812">Transmembrane</keyword>
<dbReference type="Gene3D" id="2.10.25.10">
    <property type="entry name" value="Laminin"/>
    <property type="match status" value="3"/>
</dbReference>
<dbReference type="PROSITE" id="PS01187">
    <property type="entry name" value="EGF_CA"/>
    <property type="match status" value="1"/>
</dbReference>
<evidence type="ECO:0000313" key="12">
    <source>
        <dbReference type="Proteomes" id="UP000887013"/>
    </source>
</evidence>
<keyword evidence="3 8" id="KW-0245">EGF-like domain</keyword>
<feature type="domain" description="EGF-like" evidence="10">
    <location>
        <begin position="278"/>
        <end position="315"/>
    </location>
</feature>
<dbReference type="GO" id="GO:0005576">
    <property type="term" value="C:extracellular region"/>
    <property type="evidence" value="ECO:0007669"/>
    <property type="project" value="UniProtKB-SubCell"/>
</dbReference>
<dbReference type="PROSITE" id="PS01186">
    <property type="entry name" value="EGF_2"/>
    <property type="match status" value="1"/>
</dbReference>
<evidence type="ECO:0000256" key="6">
    <source>
        <dbReference type="ARBA" id="ARBA00023157"/>
    </source>
</evidence>
<feature type="disulfide bond" evidence="8">
    <location>
        <begin position="348"/>
        <end position="357"/>
    </location>
</feature>
<feature type="transmembrane region" description="Helical" evidence="9">
    <location>
        <begin position="372"/>
        <end position="393"/>
    </location>
</feature>
<dbReference type="InterPro" id="IPR000742">
    <property type="entry name" value="EGF"/>
</dbReference>
<evidence type="ECO:0000256" key="7">
    <source>
        <dbReference type="ARBA" id="ARBA00023180"/>
    </source>
</evidence>
<dbReference type="InterPro" id="IPR001881">
    <property type="entry name" value="EGF-like_Ca-bd_dom"/>
</dbReference>
<name>A0A8X6QPY4_NEPPI</name>
<dbReference type="PANTHER" id="PTHR24039">
    <property type="entry name" value="FIBRILLIN-RELATED"/>
    <property type="match status" value="1"/>
</dbReference>
<evidence type="ECO:0000313" key="11">
    <source>
        <dbReference type="EMBL" id="GFU25913.1"/>
    </source>
</evidence>
<comment type="subcellular location">
    <subcellularLocation>
        <location evidence="1">Secreted</location>
    </subcellularLocation>
</comment>
<keyword evidence="9" id="KW-1133">Transmembrane helix</keyword>
<evidence type="ECO:0000256" key="4">
    <source>
        <dbReference type="ARBA" id="ARBA00022729"/>
    </source>
</evidence>
<evidence type="ECO:0000259" key="10">
    <source>
        <dbReference type="PROSITE" id="PS50026"/>
    </source>
</evidence>
<evidence type="ECO:0000256" key="2">
    <source>
        <dbReference type="ARBA" id="ARBA00022525"/>
    </source>
</evidence>